<reference evidence="2" key="1">
    <citation type="journal article" date="2019" name="Int. J. Syst. Evol. Microbiol.">
        <title>The Global Catalogue of Microorganisms (GCM) 10K type strain sequencing project: providing services to taxonomists for standard genome sequencing and annotation.</title>
        <authorList>
            <consortium name="The Broad Institute Genomics Platform"/>
            <consortium name="The Broad Institute Genome Sequencing Center for Infectious Disease"/>
            <person name="Wu L."/>
            <person name="Ma J."/>
        </authorList>
    </citation>
    <scope>NUCLEOTIDE SEQUENCE [LARGE SCALE GENOMIC DNA]</scope>
    <source>
        <strain evidence="2">JCM 13929</strain>
    </source>
</reference>
<dbReference type="EMBL" id="BAAAMU010000070">
    <property type="protein sequence ID" value="GAA1663997.1"/>
    <property type="molecule type" value="Genomic_DNA"/>
</dbReference>
<dbReference type="RefSeq" id="WP_346111131.1">
    <property type="nucleotide sequence ID" value="NZ_BAAAMU010000070.1"/>
</dbReference>
<evidence type="ECO:0000313" key="2">
    <source>
        <dbReference type="Proteomes" id="UP001500064"/>
    </source>
</evidence>
<protein>
    <submittedName>
        <fullName evidence="1">Uncharacterized protein</fullName>
    </submittedName>
</protein>
<evidence type="ECO:0000313" key="1">
    <source>
        <dbReference type="EMBL" id="GAA1663997.1"/>
    </source>
</evidence>
<keyword evidence="2" id="KW-1185">Reference proteome</keyword>
<sequence length="81" mass="9224">MFGWRAVLPENERQQWTLTPFVSVGPLHFGMSPGEVTAALGGVPPRPRYLDGRAEMADYREAGLTLYYTPANRARFPLVWW</sequence>
<gene>
    <name evidence="1" type="ORF">GCM10009733_072200</name>
</gene>
<organism evidence="1 2">
    <name type="scientific">Nonomuraea maheshkhaliensis</name>
    <dbReference type="NCBI Taxonomy" id="419590"/>
    <lineage>
        <taxon>Bacteria</taxon>
        <taxon>Bacillati</taxon>
        <taxon>Actinomycetota</taxon>
        <taxon>Actinomycetes</taxon>
        <taxon>Streptosporangiales</taxon>
        <taxon>Streptosporangiaceae</taxon>
        <taxon>Nonomuraea</taxon>
    </lineage>
</organism>
<accession>A0ABP4RXU2</accession>
<comment type="caution">
    <text evidence="1">The sequence shown here is derived from an EMBL/GenBank/DDBJ whole genome shotgun (WGS) entry which is preliminary data.</text>
</comment>
<name>A0ABP4RXU2_9ACTN</name>
<dbReference type="Proteomes" id="UP001500064">
    <property type="component" value="Unassembled WGS sequence"/>
</dbReference>
<proteinExistence type="predicted"/>